<evidence type="ECO:0000256" key="16">
    <source>
        <dbReference type="ARBA" id="ARBA00042798"/>
    </source>
</evidence>
<gene>
    <name evidence="18" type="primary">mutT</name>
    <name evidence="18" type="ORF">EYC82_07935</name>
</gene>
<evidence type="ECO:0000256" key="8">
    <source>
        <dbReference type="ARBA" id="ARBA00022842"/>
    </source>
</evidence>
<reference evidence="18" key="1">
    <citation type="submission" date="2019-02" db="EMBL/GenBank/DDBJ databases">
        <authorList>
            <person name="Li S.-H."/>
        </authorList>
    </citation>
    <scope>NUCLEOTIDE SEQUENCE</scope>
    <source>
        <strain evidence="18">IMCC11814</strain>
    </source>
</reference>
<dbReference type="Pfam" id="PF14815">
    <property type="entry name" value="NUDIX_4"/>
    <property type="match status" value="1"/>
</dbReference>
<dbReference type="Proteomes" id="UP001143304">
    <property type="component" value="Unassembled WGS sequence"/>
</dbReference>
<evidence type="ECO:0000256" key="2">
    <source>
        <dbReference type="ARBA" id="ARBA00005582"/>
    </source>
</evidence>
<dbReference type="EC" id="3.6.1.55" evidence="12"/>
<comment type="cofactor">
    <cofactor evidence="1">
        <name>Mg(2+)</name>
        <dbReference type="ChEBI" id="CHEBI:18420"/>
    </cofactor>
</comment>
<comment type="catalytic activity">
    <reaction evidence="11">
        <text>8-oxo-GTP + H2O = 8-oxo-GMP + diphosphate + H(+)</text>
        <dbReference type="Rhea" id="RHEA:67616"/>
        <dbReference type="ChEBI" id="CHEBI:15377"/>
        <dbReference type="ChEBI" id="CHEBI:15378"/>
        <dbReference type="ChEBI" id="CHEBI:33019"/>
        <dbReference type="ChEBI" id="CHEBI:143553"/>
        <dbReference type="ChEBI" id="CHEBI:145694"/>
    </reaction>
</comment>
<dbReference type="PRINTS" id="PR00502">
    <property type="entry name" value="NUDIXFAMILY"/>
</dbReference>
<keyword evidence="8" id="KW-0460">Magnesium</keyword>
<dbReference type="PANTHER" id="PTHR47707">
    <property type="entry name" value="8-OXO-DGTP DIPHOSPHATASE"/>
    <property type="match status" value="1"/>
</dbReference>
<dbReference type="SUPFAM" id="SSF55811">
    <property type="entry name" value="Nudix"/>
    <property type="match status" value="1"/>
</dbReference>
<keyword evidence="7" id="KW-0378">Hydrolase</keyword>
<evidence type="ECO:0000256" key="7">
    <source>
        <dbReference type="ARBA" id="ARBA00022801"/>
    </source>
</evidence>
<comment type="similarity">
    <text evidence="2">Belongs to the Nudix hydrolase family.</text>
</comment>
<dbReference type="CDD" id="cd03425">
    <property type="entry name" value="NUDIX_MutT_NudA_like"/>
    <property type="match status" value="1"/>
</dbReference>
<keyword evidence="9" id="KW-0234">DNA repair</keyword>
<sequence length="139" mass="15252">MPNTVPDAPVHVAVGVILDADRNILLTRRHQDSHQGGLWEFPGGKVELGESLEVALARELYEELAISIGRTTPLLEIRHDYGDKVVRLDVHVVWQFSGTPCAVEGQPMKWVAPAELAGYAFPEANRPIIAAIEKLLPDA</sequence>
<keyword evidence="6" id="KW-0227">DNA damage</keyword>
<evidence type="ECO:0000256" key="6">
    <source>
        <dbReference type="ARBA" id="ARBA00022763"/>
    </source>
</evidence>
<name>A0ABT3T722_9GAMM</name>
<dbReference type="EMBL" id="SHNO01000001">
    <property type="protein sequence ID" value="MCX2977282.1"/>
    <property type="molecule type" value="Genomic_DNA"/>
</dbReference>
<evidence type="ECO:0000256" key="12">
    <source>
        <dbReference type="ARBA" id="ARBA00038905"/>
    </source>
</evidence>
<dbReference type="PANTHER" id="PTHR47707:SF1">
    <property type="entry name" value="NUDIX HYDROLASE FAMILY PROTEIN"/>
    <property type="match status" value="1"/>
</dbReference>
<feature type="domain" description="Nudix hydrolase" evidence="17">
    <location>
        <begin position="9"/>
        <end position="136"/>
    </location>
</feature>
<dbReference type="InterPro" id="IPR003561">
    <property type="entry name" value="Mutator_MutT"/>
</dbReference>
<dbReference type="InterPro" id="IPR020476">
    <property type="entry name" value="Nudix_hydrolase"/>
</dbReference>
<keyword evidence="4" id="KW-0235">DNA replication</keyword>
<dbReference type="PROSITE" id="PS51462">
    <property type="entry name" value="NUDIX"/>
    <property type="match status" value="1"/>
</dbReference>
<dbReference type="InterPro" id="IPR047127">
    <property type="entry name" value="MutT-like"/>
</dbReference>
<dbReference type="NCBIfam" id="TIGR00586">
    <property type="entry name" value="mutt"/>
    <property type="match status" value="1"/>
</dbReference>
<comment type="caution">
    <text evidence="18">The sequence shown here is derived from an EMBL/GenBank/DDBJ whole genome shotgun (WGS) entry which is preliminary data.</text>
</comment>
<evidence type="ECO:0000256" key="1">
    <source>
        <dbReference type="ARBA" id="ARBA00001946"/>
    </source>
</evidence>
<comment type="catalytic activity">
    <reaction evidence="10">
        <text>8-oxo-dGTP + H2O = 8-oxo-dGMP + diphosphate + H(+)</text>
        <dbReference type="Rhea" id="RHEA:31575"/>
        <dbReference type="ChEBI" id="CHEBI:15377"/>
        <dbReference type="ChEBI" id="CHEBI:15378"/>
        <dbReference type="ChEBI" id="CHEBI:33019"/>
        <dbReference type="ChEBI" id="CHEBI:63224"/>
        <dbReference type="ChEBI" id="CHEBI:77896"/>
        <dbReference type="EC" id="3.6.1.55"/>
    </reaction>
</comment>
<evidence type="ECO:0000256" key="11">
    <source>
        <dbReference type="ARBA" id="ARBA00036904"/>
    </source>
</evidence>
<keyword evidence="3" id="KW-0515">Mutator protein</keyword>
<evidence type="ECO:0000256" key="10">
    <source>
        <dbReference type="ARBA" id="ARBA00035861"/>
    </source>
</evidence>
<dbReference type="InterPro" id="IPR029119">
    <property type="entry name" value="MutY_C"/>
</dbReference>
<evidence type="ECO:0000256" key="9">
    <source>
        <dbReference type="ARBA" id="ARBA00023204"/>
    </source>
</evidence>
<evidence type="ECO:0000256" key="13">
    <source>
        <dbReference type="ARBA" id="ARBA00040794"/>
    </source>
</evidence>
<accession>A0ABT3T722</accession>
<evidence type="ECO:0000256" key="15">
    <source>
        <dbReference type="ARBA" id="ARBA00041979"/>
    </source>
</evidence>
<evidence type="ECO:0000256" key="3">
    <source>
        <dbReference type="ARBA" id="ARBA00022457"/>
    </source>
</evidence>
<dbReference type="InterPro" id="IPR000086">
    <property type="entry name" value="NUDIX_hydrolase_dom"/>
</dbReference>
<keyword evidence="5" id="KW-0479">Metal-binding</keyword>
<evidence type="ECO:0000313" key="19">
    <source>
        <dbReference type="Proteomes" id="UP001143304"/>
    </source>
</evidence>
<dbReference type="Gene3D" id="3.90.79.10">
    <property type="entry name" value="Nucleoside Triphosphate Pyrophosphohydrolase"/>
    <property type="match status" value="1"/>
</dbReference>
<evidence type="ECO:0000256" key="5">
    <source>
        <dbReference type="ARBA" id="ARBA00022723"/>
    </source>
</evidence>
<keyword evidence="19" id="KW-1185">Reference proteome</keyword>
<evidence type="ECO:0000313" key="18">
    <source>
        <dbReference type="EMBL" id="MCX2977282.1"/>
    </source>
</evidence>
<protein>
    <recommendedName>
        <fullName evidence="13">8-oxo-dGTP diphosphatase</fullName>
        <ecNumber evidence="12">3.6.1.55</ecNumber>
    </recommendedName>
    <alternativeName>
        <fullName evidence="16">7,8-dihydro-8-oxoguanine-triphosphatase</fullName>
    </alternativeName>
    <alternativeName>
        <fullName evidence="15">Mutator protein MutT</fullName>
    </alternativeName>
    <alternativeName>
        <fullName evidence="14">dGTP pyrophosphohydrolase</fullName>
    </alternativeName>
</protein>
<dbReference type="RefSeq" id="WP_279249011.1">
    <property type="nucleotide sequence ID" value="NZ_SHNO01000001.1"/>
</dbReference>
<dbReference type="InterPro" id="IPR015797">
    <property type="entry name" value="NUDIX_hydrolase-like_dom_sf"/>
</dbReference>
<evidence type="ECO:0000256" key="14">
    <source>
        <dbReference type="ARBA" id="ARBA00041592"/>
    </source>
</evidence>
<proteinExistence type="inferred from homology"/>
<organism evidence="18 19">
    <name type="scientific">Candidatus Marimicrobium litorale</name>
    <dbReference type="NCBI Taxonomy" id="2518991"/>
    <lineage>
        <taxon>Bacteria</taxon>
        <taxon>Pseudomonadati</taxon>
        <taxon>Pseudomonadota</taxon>
        <taxon>Gammaproteobacteria</taxon>
        <taxon>Cellvibrionales</taxon>
        <taxon>Halieaceae</taxon>
        <taxon>Marimicrobium</taxon>
    </lineage>
</organism>
<evidence type="ECO:0000256" key="4">
    <source>
        <dbReference type="ARBA" id="ARBA00022705"/>
    </source>
</evidence>
<evidence type="ECO:0000259" key="17">
    <source>
        <dbReference type="PROSITE" id="PS51462"/>
    </source>
</evidence>